<dbReference type="Proteomes" id="UP000004564">
    <property type="component" value="Chromosome"/>
</dbReference>
<organism evidence="1 2">
    <name type="scientific">Salmonella enterica subsp. enterica serovar Infantis str. SARB27</name>
    <dbReference type="NCBI Taxonomy" id="596155"/>
    <lineage>
        <taxon>Bacteria</taxon>
        <taxon>Pseudomonadati</taxon>
        <taxon>Pseudomonadota</taxon>
        <taxon>Gammaproteobacteria</taxon>
        <taxon>Enterobacterales</taxon>
        <taxon>Enterobacteriaceae</taxon>
        <taxon>Salmonella</taxon>
    </lineage>
</organism>
<proteinExistence type="predicted"/>
<dbReference type="EMBL" id="AFYI01000002">
    <property type="protein sequence ID" value="EHB43360.1"/>
    <property type="molecule type" value="Genomic_DNA"/>
</dbReference>
<gene>
    <name evidence="1" type="ORF">SEENIN0B_03274</name>
</gene>
<name>A0A6C8GBH0_SALIN</name>
<reference evidence="1 2" key="1">
    <citation type="submission" date="2011-09" db="EMBL/GenBank/DDBJ databases">
        <authorList>
            <person name="McClelland M."/>
            <person name="Clifton S."/>
            <person name="Porwollik S."/>
            <person name="Cheng P."/>
            <person name="Wollam A."/>
            <person name="Wang C."/>
            <person name="Pepin K."/>
            <person name="Bhonagiri V."/>
            <person name="Fulton R."/>
            <person name="Fulton L.F."/>
            <person name="Delehaunty K."/>
            <person name="Fronick C."/>
            <person name="O'Laughlin M."/>
            <person name="Godfrey J."/>
            <person name="Waligorski J."/>
            <person name="Appelbaum E."/>
            <person name="Farmer C."/>
            <person name="Strong C."/>
            <person name="Tomlinson C."/>
            <person name="Hou S."/>
            <person name="Minx P."/>
            <person name="Warren W."/>
            <person name="Wilson R.K."/>
        </authorList>
    </citation>
    <scope>NUCLEOTIDE SEQUENCE [LARGE SCALE GENOMIC DNA]</scope>
    <source>
        <strain evidence="2">SARB 27</strain>
    </source>
</reference>
<accession>A0A6C8GBH0</accession>
<evidence type="ECO:0000313" key="1">
    <source>
        <dbReference type="EMBL" id="EHB43360.1"/>
    </source>
</evidence>
<protein>
    <submittedName>
        <fullName evidence="1">Uncharacterized protein</fullName>
    </submittedName>
</protein>
<sequence>MEKRPRREFSRWGVRHQSDADGLWLKYTFIAVAIPALKG</sequence>
<evidence type="ECO:0000313" key="2">
    <source>
        <dbReference type="Proteomes" id="UP000004564"/>
    </source>
</evidence>
<comment type="caution">
    <text evidence="1">The sequence shown here is derived from an EMBL/GenBank/DDBJ whole genome shotgun (WGS) entry which is preliminary data.</text>
</comment>
<dbReference type="AlphaFoldDB" id="A0A6C8GBH0"/>